<dbReference type="Gene3D" id="3.40.250.10">
    <property type="entry name" value="Rhodanese-like domain"/>
    <property type="match status" value="1"/>
</dbReference>
<evidence type="ECO:0000313" key="1">
    <source>
        <dbReference type="EMBL" id="KIH76557.1"/>
    </source>
</evidence>
<proteinExistence type="predicted"/>
<dbReference type="AlphaFoldDB" id="A0A0C2HUR7"/>
<dbReference type="InterPro" id="IPR036873">
    <property type="entry name" value="Rhodanese-like_dom_sf"/>
</dbReference>
<dbReference type="SUPFAM" id="SSF52821">
    <property type="entry name" value="Rhodanese/Cell cycle control phosphatase"/>
    <property type="match status" value="1"/>
</dbReference>
<name>A0A0C2HUR7_9BACT</name>
<dbReference type="Proteomes" id="UP000035068">
    <property type="component" value="Unassembled WGS sequence"/>
</dbReference>
<keyword evidence="2" id="KW-1185">Reference proteome</keyword>
<evidence type="ECO:0008006" key="3">
    <source>
        <dbReference type="Google" id="ProtNLM"/>
    </source>
</evidence>
<dbReference type="PROSITE" id="PS51257">
    <property type="entry name" value="PROKAR_LIPOPROTEIN"/>
    <property type="match status" value="1"/>
</dbReference>
<dbReference type="EMBL" id="JWJD01000003">
    <property type="protein sequence ID" value="KIH76557.1"/>
    <property type="molecule type" value="Genomic_DNA"/>
</dbReference>
<reference evidence="1 2" key="1">
    <citation type="submission" date="2014-12" db="EMBL/GenBank/DDBJ databases">
        <title>Genomes of Geoalkalibacter ferrihydriticus and Geoalkalibacter subterraneus, two haloalkaliphilic metal-reducing members of the Geobacteraceae.</title>
        <authorList>
            <person name="Badalamenti J.P."/>
            <person name="Torres C.I."/>
            <person name="Krajmalnik-Brown R."/>
            <person name="Bond D.R."/>
        </authorList>
    </citation>
    <scope>NUCLEOTIDE SEQUENCE [LARGE SCALE GENOMIC DNA]</scope>
    <source>
        <strain evidence="1 2">DSM 17813</strain>
    </source>
</reference>
<protein>
    <recommendedName>
        <fullName evidence="3">Rhodanese domain-containing protein</fullName>
    </recommendedName>
</protein>
<comment type="caution">
    <text evidence="1">The sequence shown here is derived from an EMBL/GenBank/DDBJ whole genome shotgun (WGS) entry which is preliminary data.</text>
</comment>
<sequence>MRMKLKALLVVLVALIFVGCSTTYTESQSVPRMSVAELNERLGESDLVIIDNRTPGEWERTQIKIAGAVRENPGSINWAGMYAKGSTLVLYCA</sequence>
<gene>
    <name evidence="1" type="ORF">GFER_10335</name>
</gene>
<accession>A0A0C2HUR7</accession>
<evidence type="ECO:0000313" key="2">
    <source>
        <dbReference type="Proteomes" id="UP000035068"/>
    </source>
</evidence>
<organism evidence="1 2">
    <name type="scientific">Geoalkalibacter ferrihydriticus DSM 17813</name>
    <dbReference type="NCBI Taxonomy" id="1121915"/>
    <lineage>
        <taxon>Bacteria</taxon>
        <taxon>Pseudomonadati</taxon>
        <taxon>Thermodesulfobacteriota</taxon>
        <taxon>Desulfuromonadia</taxon>
        <taxon>Desulfuromonadales</taxon>
        <taxon>Geoalkalibacteraceae</taxon>
        <taxon>Geoalkalibacter</taxon>
    </lineage>
</organism>